<name>A0ABY0IMS3_9RHOO</name>
<dbReference type="Proteomes" id="UP000292136">
    <property type="component" value="Unassembled WGS sequence"/>
</dbReference>
<protein>
    <submittedName>
        <fullName evidence="2">Microcystin-dependent protein</fullName>
    </submittedName>
</protein>
<comment type="caution">
    <text evidence="2">The sequence shown here is derived from an EMBL/GenBank/DDBJ whole genome shotgun (WGS) entry which is preliminary data.</text>
</comment>
<dbReference type="SUPFAM" id="SSF88874">
    <property type="entry name" value="Receptor-binding domain of short tail fibre protein gp12"/>
    <property type="match status" value="1"/>
</dbReference>
<dbReference type="RefSeq" id="WP_130459685.1">
    <property type="nucleotide sequence ID" value="NZ_SHKM01000002.1"/>
</dbReference>
<proteinExistence type="predicted"/>
<dbReference type="EMBL" id="SHKM01000002">
    <property type="protein sequence ID" value="RZT76521.1"/>
    <property type="molecule type" value="Genomic_DNA"/>
</dbReference>
<dbReference type="InterPro" id="IPR037053">
    <property type="entry name" value="Phage_tail_collar_dom_sf"/>
</dbReference>
<evidence type="ECO:0000313" key="2">
    <source>
        <dbReference type="EMBL" id="RZT76521.1"/>
    </source>
</evidence>
<gene>
    <name evidence="2" type="ORF">EV678_2398</name>
</gene>
<organism evidence="2 3">
    <name type="scientific">Azospira oryzae</name>
    <dbReference type="NCBI Taxonomy" id="146939"/>
    <lineage>
        <taxon>Bacteria</taxon>
        <taxon>Pseudomonadati</taxon>
        <taxon>Pseudomonadota</taxon>
        <taxon>Betaproteobacteria</taxon>
        <taxon>Rhodocyclales</taxon>
        <taxon>Rhodocyclaceae</taxon>
        <taxon>Azospira</taxon>
    </lineage>
</organism>
<dbReference type="Gene3D" id="3.90.1340.10">
    <property type="entry name" value="Phage tail collar domain"/>
    <property type="match status" value="1"/>
</dbReference>
<dbReference type="InterPro" id="IPR011083">
    <property type="entry name" value="Phage_tail_collar_dom"/>
</dbReference>
<evidence type="ECO:0000313" key="3">
    <source>
        <dbReference type="Proteomes" id="UP000292136"/>
    </source>
</evidence>
<dbReference type="Pfam" id="PF07484">
    <property type="entry name" value="Collar"/>
    <property type="match status" value="1"/>
</dbReference>
<feature type="domain" description="Phage tail collar" evidence="1">
    <location>
        <begin position="7"/>
        <end position="62"/>
    </location>
</feature>
<sequence length="179" mass="18428">MADPYYGEIRAFAFNYPPVDWAFCDGTGVNVVQAQVLFSVIGNLYGGNSTVFNLPKLQGRTVMGSGVGPGLTPRSVPQAVGTYSETLTVAQVPDHTHSVVAEGANASALAPAGAYLAKGVKGTPPRVTAVNTYAGSAPNAVMVSALAPVGSSGPHSNLQPYLTLNFCICVNGADYPLRP</sequence>
<keyword evidence="3" id="KW-1185">Reference proteome</keyword>
<reference evidence="2 3" key="1">
    <citation type="submission" date="2019-02" db="EMBL/GenBank/DDBJ databases">
        <title>Genomic Encyclopedia of Type Strains, Phase IV (KMG-IV): sequencing the most valuable type-strain genomes for metagenomic binning, comparative biology and taxonomic classification.</title>
        <authorList>
            <person name="Goeker M."/>
        </authorList>
    </citation>
    <scope>NUCLEOTIDE SEQUENCE [LARGE SCALE GENOMIC DNA]</scope>
    <source>
        <strain evidence="2 3">DSM 21223</strain>
    </source>
</reference>
<evidence type="ECO:0000259" key="1">
    <source>
        <dbReference type="Pfam" id="PF07484"/>
    </source>
</evidence>
<accession>A0ABY0IMS3</accession>